<dbReference type="EMBL" id="JH687399">
    <property type="protein sequence ID" value="EIM80253.1"/>
    <property type="molecule type" value="Genomic_DNA"/>
</dbReference>
<dbReference type="OrthoDB" id="3256901at2759"/>
<dbReference type="KEGG" id="shs:STEHIDRAFT_163121"/>
<evidence type="ECO:0000313" key="2">
    <source>
        <dbReference type="Proteomes" id="UP000053927"/>
    </source>
</evidence>
<dbReference type="AlphaFoldDB" id="R7RZJ1"/>
<dbReference type="RefSeq" id="XP_007310847.1">
    <property type="nucleotide sequence ID" value="XM_007310785.1"/>
</dbReference>
<gene>
    <name evidence="1" type="ORF">STEHIDRAFT_163121</name>
</gene>
<reference evidence="2" key="1">
    <citation type="journal article" date="2012" name="Science">
        <title>The Paleozoic origin of enzymatic lignin decomposition reconstructed from 31 fungal genomes.</title>
        <authorList>
            <person name="Floudas D."/>
            <person name="Binder M."/>
            <person name="Riley R."/>
            <person name="Barry K."/>
            <person name="Blanchette R.A."/>
            <person name="Henrissat B."/>
            <person name="Martinez A.T."/>
            <person name="Otillar R."/>
            <person name="Spatafora J.W."/>
            <person name="Yadav J.S."/>
            <person name="Aerts A."/>
            <person name="Benoit I."/>
            <person name="Boyd A."/>
            <person name="Carlson A."/>
            <person name="Copeland A."/>
            <person name="Coutinho P.M."/>
            <person name="de Vries R.P."/>
            <person name="Ferreira P."/>
            <person name="Findley K."/>
            <person name="Foster B."/>
            <person name="Gaskell J."/>
            <person name="Glotzer D."/>
            <person name="Gorecki P."/>
            <person name="Heitman J."/>
            <person name="Hesse C."/>
            <person name="Hori C."/>
            <person name="Igarashi K."/>
            <person name="Jurgens J.A."/>
            <person name="Kallen N."/>
            <person name="Kersten P."/>
            <person name="Kohler A."/>
            <person name="Kuees U."/>
            <person name="Kumar T.K.A."/>
            <person name="Kuo A."/>
            <person name="LaButti K."/>
            <person name="Larrondo L.F."/>
            <person name="Lindquist E."/>
            <person name="Ling A."/>
            <person name="Lombard V."/>
            <person name="Lucas S."/>
            <person name="Lundell T."/>
            <person name="Martin R."/>
            <person name="McLaughlin D.J."/>
            <person name="Morgenstern I."/>
            <person name="Morin E."/>
            <person name="Murat C."/>
            <person name="Nagy L.G."/>
            <person name="Nolan M."/>
            <person name="Ohm R.A."/>
            <person name="Patyshakuliyeva A."/>
            <person name="Rokas A."/>
            <person name="Ruiz-Duenas F.J."/>
            <person name="Sabat G."/>
            <person name="Salamov A."/>
            <person name="Samejima M."/>
            <person name="Schmutz J."/>
            <person name="Slot J.C."/>
            <person name="St John F."/>
            <person name="Stenlid J."/>
            <person name="Sun H."/>
            <person name="Sun S."/>
            <person name="Syed K."/>
            <person name="Tsang A."/>
            <person name="Wiebenga A."/>
            <person name="Young D."/>
            <person name="Pisabarro A."/>
            <person name="Eastwood D.C."/>
            <person name="Martin F."/>
            <person name="Cullen D."/>
            <person name="Grigoriev I.V."/>
            <person name="Hibbett D.S."/>
        </authorList>
    </citation>
    <scope>NUCLEOTIDE SEQUENCE [LARGE SCALE GENOMIC DNA]</scope>
    <source>
        <strain evidence="2">FP-91666</strain>
    </source>
</reference>
<evidence type="ECO:0000313" key="1">
    <source>
        <dbReference type="EMBL" id="EIM80253.1"/>
    </source>
</evidence>
<organism evidence="1 2">
    <name type="scientific">Stereum hirsutum (strain FP-91666)</name>
    <name type="common">White-rot fungus</name>
    <dbReference type="NCBI Taxonomy" id="721885"/>
    <lineage>
        <taxon>Eukaryota</taxon>
        <taxon>Fungi</taxon>
        <taxon>Dikarya</taxon>
        <taxon>Basidiomycota</taxon>
        <taxon>Agaricomycotina</taxon>
        <taxon>Agaricomycetes</taxon>
        <taxon>Russulales</taxon>
        <taxon>Stereaceae</taxon>
        <taxon>Stereum</taxon>
    </lineage>
</organism>
<dbReference type="Proteomes" id="UP000053927">
    <property type="component" value="Unassembled WGS sequence"/>
</dbReference>
<dbReference type="GeneID" id="18802230"/>
<protein>
    <submittedName>
        <fullName evidence="1">Uncharacterized protein</fullName>
    </submittedName>
</protein>
<sequence>MAARRTAADQQKALDEQLVDLLASQRELDDLKSELGRRRRVLLLLETLKKKEEIRITRMKEIDLLLQRLRGAQSTENAVYHPVDSLASSNPASSQGKSQPISLTRDTLTQLHIYHSTHSRIARSLVAYDARSVRDQQRRLQESIANALHVTVDDDRAVEWCAKLSAEAERRAYKKLVYRRPSPSIVMQHNPKQPESTHSIQSSVEDIIARLHQKEQNLQHLANGATALGQGCLSHIDMISKAIHHTAPELHSSLQTQARVSSNDGMIMPDPTNAASTSTQAYVNRLVEDILRSQGLLRSASSTKRESKGETVAKLETVLGVKGRQQIVSRVEEMLERDHRTRTFASRITLPLPSSTSVDPSDRHQLINATNDSVLTAQTTATDLLHAKLKQAEDVEGMVKEVRRLRRDVRAFVDSI</sequence>
<keyword evidence="2" id="KW-1185">Reference proteome</keyword>
<name>R7RZJ1_STEHR</name>
<proteinExistence type="predicted"/>
<accession>R7RZJ1</accession>